<dbReference type="eggNOG" id="COG0491">
    <property type="taxonomic scope" value="Bacteria"/>
</dbReference>
<reference evidence="3 4" key="1">
    <citation type="journal article" date="2011" name="Stand. Genomic Sci.">
        <title>Non-contiguous finished genome sequence and contextual data of the filamentous soil bacterium Ktedonobacter racemifer type strain (SOSP1-21).</title>
        <authorList>
            <person name="Chang Y.J."/>
            <person name="Land M."/>
            <person name="Hauser L."/>
            <person name="Chertkov O."/>
            <person name="Del Rio T.G."/>
            <person name="Nolan M."/>
            <person name="Copeland A."/>
            <person name="Tice H."/>
            <person name="Cheng J.F."/>
            <person name="Lucas S."/>
            <person name="Han C."/>
            <person name="Goodwin L."/>
            <person name="Pitluck S."/>
            <person name="Ivanova N."/>
            <person name="Ovchinikova G."/>
            <person name="Pati A."/>
            <person name="Chen A."/>
            <person name="Palaniappan K."/>
            <person name="Mavromatis K."/>
            <person name="Liolios K."/>
            <person name="Brettin T."/>
            <person name="Fiebig A."/>
            <person name="Rohde M."/>
            <person name="Abt B."/>
            <person name="Goker M."/>
            <person name="Detter J.C."/>
            <person name="Woyke T."/>
            <person name="Bristow J."/>
            <person name="Eisen J.A."/>
            <person name="Markowitz V."/>
            <person name="Hugenholtz P."/>
            <person name="Kyrpides N.C."/>
            <person name="Klenk H.P."/>
            <person name="Lapidus A."/>
        </authorList>
    </citation>
    <scope>NUCLEOTIDE SEQUENCE [LARGE SCALE GENOMIC DNA]</scope>
    <source>
        <strain evidence="4">DSM 44963</strain>
    </source>
</reference>
<protein>
    <submittedName>
        <fullName evidence="3">Rhodanese domain protein</fullName>
    </submittedName>
</protein>
<gene>
    <name evidence="3" type="ORF">Krac_7022</name>
</gene>
<keyword evidence="1" id="KW-0479">Metal-binding</keyword>
<evidence type="ECO:0000256" key="1">
    <source>
        <dbReference type="ARBA" id="ARBA00022723"/>
    </source>
</evidence>
<sequence>MYFKQLVKEDLGCASYIMGCLNAGVCAVVDPRIDMVDEILTLATNRGMYIEAIIETHIHADHVSGHGDLARRTGARIYMHELAQVSFAHQELKDDEELLFGTVRVRVIHTPGHRPEHIALAVSDTNRGSDPWLVLTGDSLFIGDLARPDLAIPGLEGADALYESIFERLLKMNECVEIYPSHVAGSLCGRQMDAKTSSTMGFERKYNPALTVHSRAAFVRDMNENLPVRPPNMATIIERNKEDYTRHLPAPSPEPLDILSFQRAMKQGALILDTRTPDAFCLGHIPGAFQVSLHGSAFSTRVGFLIPLPPKKNLLLVVENTQDFTQASEQLAVVGYEHICGYLQGNMESWKAARLPMQKLEQLHVEELYEQLNRLVVLDVRDVREWCEGHIAGAWHIPFYELEQRLGELDTTRFYAVICAGGQRSALAGSLLQHHGFEQVFNIIDGMSAWRTLRLPEEWE</sequence>
<dbReference type="GO" id="GO:0006749">
    <property type="term" value="P:glutathione metabolic process"/>
    <property type="evidence" value="ECO:0007669"/>
    <property type="project" value="InterPro"/>
</dbReference>
<dbReference type="InterPro" id="IPR001279">
    <property type="entry name" value="Metallo-B-lactamas"/>
</dbReference>
<dbReference type="SMART" id="SM00849">
    <property type="entry name" value="Lactamase_B"/>
    <property type="match status" value="1"/>
</dbReference>
<dbReference type="EMBL" id="ADVG01000002">
    <property type="protein sequence ID" value="EFH85783.1"/>
    <property type="molecule type" value="Genomic_DNA"/>
</dbReference>
<dbReference type="PANTHER" id="PTHR43084:SF1">
    <property type="entry name" value="PERSULFIDE DIOXYGENASE ETHE1, MITOCHONDRIAL"/>
    <property type="match status" value="1"/>
</dbReference>
<evidence type="ECO:0000313" key="3">
    <source>
        <dbReference type="EMBL" id="EFH85783.1"/>
    </source>
</evidence>
<evidence type="ECO:0000313" key="4">
    <source>
        <dbReference type="Proteomes" id="UP000004508"/>
    </source>
</evidence>
<dbReference type="InterPro" id="IPR036873">
    <property type="entry name" value="Rhodanese-like_dom_sf"/>
</dbReference>
<evidence type="ECO:0000259" key="2">
    <source>
        <dbReference type="PROSITE" id="PS50206"/>
    </source>
</evidence>
<dbReference type="Pfam" id="PF00581">
    <property type="entry name" value="Rhodanese"/>
    <property type="match status" value="2"/>
</dbReference>
<organism evidence="3 4">
    <name type="scientific">Ktedonobacter racemifer DSM 44963</name>
    <dbReference type="NCBI Taxonomy" id="485913"/>
    <lineage>
        <taxon>Bacteria</taxon>
        <taxon>Bacillati</taxon>
        <taxon>Chloroflexota</taxon>
        <taxon>Ktedonobacteria</taxon>
        <taxon>Ktedonobacterales</taxon>
        <taxon>Ktedonobacteraceae</taxon>
        <taxon>Ktedonobacter</taxon>
    </lineage>
</organism>
<proteinExistence type="predicted"/>
<dbReference type="RefSeq" id="WP_007909528.1">
    <property type="nucleotide sequence ID" value="NZ_ADVG01000002.1"/>
</dbReference>
<name>D6TQD5_KTERA</name>
<dbReference type="Proteomes" id="UP000004508">
    <property type="component" value="Unassembled WGS sequence"/>
</dbReference>
<dbReference type="AlphaFoldDB" id="D6TQD5"/>
<dbReference type="InterPro" id="IPR036866">
    <property type="entry name" value="RibonucZ/Hydroxyglut_hydro"/>
</dbReference>
<feature type="domain" description="Rhodanese" evidence="2">
    <location>
        <begin position="265"/>
        <end position="359"/>
    </location>
</feature>
<dbReference type="SUPFAM" id="SSF52821">
    <property type="entry name" value="Rhodanese/Cell cycle control phosphatase"/>
    <property type="match status" value="2"/>
</dbReference>
<dbReference type="CDD" id="cd00158">
    <property type="entry name" value="RHOD"/>
    <property type="match status" value="1"/>
</dbReference>
<dbReference type="InterPro" id="IPR001763">
    <property type="entry name" value="Rhodanese-like_dom"/>
</dbReference>
<dbReference type="STRING" id="485913.Krac_7022"/>
<dbReference type="FunCoup" id="D6TQD5">
    <property type="interactions" value="1"/>
</dbReference>
<dbReference type="SMART" id="SM00450">
    <property type="entry name" value="RHOD"/>
    <property type="match status" value="2"/>
</dbReference>
<keyword evidence="4" id="KW-1185">Reference proteome</keyword>
<dbReference type="eggNOG" id="COG0607">
    <property type="taxonomic scope" value="Bacteria"/>
</dbReference>
<dbReference type="SUPFAM" id="SSF56281">
    <property type="entry name" value="Metallo-hydrolase/oxidoreductase"/>
    <property type="match status" value="1"/>
</dbReference>
<feature type="domain" description="Rhodanese" evidence="2">
    <location>
        <begin position="371"/>
        <end position="459"/>
    </location>
</feature>
<dbReference type="Gene3D" id="3.60.15.10">
    <property type="entry name" value="Ribonuclease Z/Hydroxyacylglutathione hydrolase-like"/>
    <property type="match status" value="1"/>
</dbReference>
<dbReference type="PROSITE" id="PS50206">
    <property type="entry name" value="RHODANESE_3"/>
    <property type="match status" value="2"/>
</dbReference>
<dbReference type="Pfam" id="PF00753">
    <property type="entry name" value="Lactamase_B"/>
    <property type="match status" value="1"/>
</dbReference>
<dbReference type="Gene3D" id="3.40.250.10">
    <property type="entry name" value="Rhodanese-like domain"/>
    <property type="match status" value="2"/>
</dbReference>
<dbReference type="GO" id="GO:0070813">
    <property type="term" value="P:hydrogen sulfide metabolic process"/>
    <property type="evidence" value="ECO:0007669"/>
    <property type="project" value="TreeGrafter"/>
</dbReference>
<dbReference type="GO" id="GO:0046872">
    <property type="term" value="F:metal ion binding"/>
    <property type="evidence" value="ECO:0007669"/>
    <property type="project" value="UniProtKB-KW"/>
</dbReference>
<dbReference type="InParanoid" id="D6TQD5"/>
<dbReference type="OrthoDB" id="9784009at2"/>
<dbReference type="PANTHER" id="PTHR43084">
    <property type="entry name" value="PERSULFIDE DIOXYGENASE ETHE1"/>
    <property type="match status" value="1"/>
</dbReference>
<dbReference type="InterPro" id="IPR051682">
    <property type="entry name" value="Mito_Persulfide_Diox"/>
</dbReference>
<dbReference type="GO" id="GO:0050313">
    <property type="term" value="F:sulfur dioxygenase activity"/>
    <property type="evidence" value="ECO:0007669"/>
    <property type="project" value="InterPro"/>
</dbReference>
<comment type="caution">
    <text evidence="3">The sequence shown here is derived from an EMBL/GenBank/DDBJ whole genome shotgun (WGS) entry which is preliminary data.</text>
</comment>
<dbReference type="InterPro" id="IPR044528">
    <property type="entry name" value="POD-like_MBL-fold"/>
</dbReference>
<accession>D6TQD5</accession>
<dbReference type="CDD" id="cd07724">
    <property type="entry name" value="POD-like_MBL-fold"/>
    <property type="match status" value="1"/>
</dbReference>